<evidence type="ECO:0000313" key="2">
    <source>
        <dbReference type="Proteomes" id="UP000799755"/>
    </source>
</evidence>
<evidence type="ECO:0000313" key="1">
    <source>
        <dbReference type="EMBL" id="KAF2473332.1"/>
    </source>
</evidence>
<protein>
    <submittedName>
        <fullName evidence="1">RCC1/BLIP-II</fullName>
    </submittedName>
</protein>
<keyword evidence="2" id="KW-1185">Reference proteome</keyword>
<name>A0ACB6R4W6_9PLEO</name>
<comment type="caution">
    <text evidence="1">The sequence shown here is derived from an EMBL/GenBank/DDBJ whole genome shotgun (WGS) entry which is preliminary data.</text>
</comment>
<organism evidence="1 2">
    <name type="scientific">Lindgomyces ingoldianus</name>
    <dbReference type="NCBI Taxonomy" id="673940"/>
    <lineage>
        <taxon>Eukaryota</taxon>
        <taxon>Fungi</taxon>
        <taxon>Dikarya</taxon>
        <taxon>Ascomycota</taxon>
        <taxon>Pezizomycotina</taxon>
        <taxon>Dothideomycetes</taxon>
        <taxon>Pleosporomycetidae</taxon>
        <taxon>Pleosporales</taxon>
        <taxon>Lindgomycetaceae</taxon>
        <taxon>Lindgomyces</taxon>
    </lineage>
</organism>
<gene>
    <name evidence="1" type="ORF">BDR25DRAFT_302273</name>
</gene>
<proteinExistence type="predicted"/>
<sequence length="427" mass="46923">MHYFLYAFGSNGESQLGLGFTSDGEHAPTLVPAPPPRDNMSIRKICGGGNHTLVLADNDKVYVAGLNTDGQLGHMLTQRPSNRHAAHDERLIKFDKRYRDISFCAATETTSAYILNGCSKQNKSPTPILYTEGRGRLGELGRGEMDKTKDQFTINVFDKDTLSTPLAQFENLGIVNTHINTHPEGFKFPRQVVDFAGGTWHYAAVLDNGDVWGWGKNRNGQLGPSQSETLIYPTNLLGIPFEADRVVCGKEFTYIVGRKNEGFHCILGSNKFRENMPDCVPHWKDIGATWNAVFVLFEDGSLIAFGTERQWNLIPPNLPSIDQIAIGNSHVLALTAAGKLISWGWGSHGNCGYLDPIKFPEGIVSGTFHEIQSSPPGDIRKIWAGASTSFVLTSCESPSVGELYPESDNDAKQDIEKDVAESQTMDV</sequence>
<dbReference type="EMBL" id="MU003500">
    <property type="protein sequence ID" value="KAF2473332.1"/>
    <property type="molecule type" value="Genomic_DNA"/>
</dbReference>
<dbReference type="Proteomes" id="UP000799755">
    <property type="component" value="Unassembled WGS sequence"/>
</dbReference>
<accession>A0ACB6R4W6</accession>
<reference evidence="1" key="1">
    <citation type="journal article" date="2020" name="Stud. Mycol.">
        <title>101 Dothideomycetes genomes: a test case for predicting lifestyles and emergence of pathogens.</title>
        <authorList>
            <person name="Haridas S."/>
            <person name="Albert R."/>
            <person name="Binder M."/>
            <person name="Bloem J."/>
            <person name="Labutti K."/>
            <person name="Salamov A."/>
            <person name="Andreopoulos B."/>
            <person name="Baker S."/>
            <person name="Barry K."/>
            <person name="Bills G."/>
            <person name="Bluhm B."/>
            <person name="Cannon C."/>
            <person name="Castanera R."/>
            <person name="Culley D."/>
            <person name="Daum C."/>
            <person name="Ezra D."/>
            <person name="Gonzalez J."/>
            <person name="Henrissat B."/>
            <person name="Kuo A."/>
            <person name="Liang C."/>
            <person name="Lipzen A."/>
            <person name="Lutzoni F."/>
            <person name="Magnuson J."/>
            <person name="Mondo S."/>
            <person name="Nolan M."/>
            <person name="Ohm R."/>
            <person name="Pangilinan J."/>
            <person name="Park H.-J."/>
            <person name="Ramirez L."/>
            <person name="Alfaro M."/>
            <person name="Sun H."/>
            <person name="Tritt A."/>
            <person name="Yoshinaga Y."/>
            <person name="Zwiers L.-H."/>
            <person name="Turgeon B."/>
            <person name="Goodwin S."/>
            <person name="Spatafora J."/>
            <person name="Crous P."/>
            <person name="Grigoriev I."/>
        </authorList>
    </citation>
    <scope>NUCLEOTIDE SEQUENCE</scope>
    <source>
        <strain evidence="1">ATCC 200398</strain>
    </source>
</reference>